<evidence type="ECO:0000313" key="7">
    <source>
        <dbReference type="Proteomes" id="UP000305362"/>
    </source>
</evidence>
<dbReference type="Proteomes" id="UP000310685">
    <property type="component" value="Unassembled WGS sequence"/>
</dbReference>
<dbReference type="EMBL" id="SPRX01000028">
    <property type="protein sequence ID" value="TIC64910.1"/>
    <property type="molecule type" value="Genomic_DNA"/>
</dbReference>
<dbReference type="EMBL" id="SPRC01000029">
    <property type="protein sequence ID" value="TIB78114.1"/>
    <property type="molecule type" value="Genomic_DNA"/>
</dbReference>
<evidence type="ECO:0000313" key="9">
    <source>
        <dbReference type="Proteomes" id="UP000307169"/>
    </source>
</evidence>
<evidence type="ECO:0000313" key="8">
    <source>
        <dbReference type="Proteomes" id="UP000305647"/>
    </source>
</evidence>
<evidence type="ECO:0000313" key="4">
    <source>
        <dbReference type="EMBL" id="TIC60779.1"/>
    </source>
</evidence>
<organism evidence="3 8">
    <name type="scientific">Wallemia mellicola</name>
    <dbReference type="NCBI Taxonomy" id="1708541"/>
    <lineage>
        <taxon>Eukaryota</taxon>
        <taxon>Fungi</taxon>
        <taxon>Dikarya</taxon>
        <taxon>Basidiomycota</taxon>
        <taxon>Wallemiomycotina</taxon>
        <taxon>Wallemiomycetes</taxon>
        <taxon>Wallemiales</taxon>
        <taxon>Wallemiaceae</taxon>
        <taxon>Wallemia</taxon>
    </lineage>
</organism>
<dbReference type="Gene3D" id="1.10.10.10">
    <property type="entry name" value="Winged helix-like DNA-binding domain superfamily/Winged helix DNA-binding domain"/>
    <property type="match status" value="1"/>
</dbReference>
<dbReference type="PANTHER" id="PTHR20973:SF0">
    <property type="entry name" value="NON-STRUCTURAL MAINTENANCE OF CHROMOSOMES ELEMENT 1 HOMOLOG"/>
    <property type="match status" value="1"/>
</dbReference>
<name>A0A4T0LN86_9BASI</name>
<dbReference type="PANTHER" id="PTHR20973">
    <property type="entry name" value="NON-SMC ELEMENT 1-RELATED"/>
    <property type="match status" value="1"/>
</dbReference>
<dbReference type="Proteomes" id="UP000307169">
    <property type="component" value="Unassembled WGS sequence"/>
</dbReference>
<evidence type="ECO:0000313" key="10">
    <source>
        <dbReference type="Proteomes" id="UP000309601"/>
    </source>
</evidence>
<dbReference type="Proteomes" id="UP000310708">
    <property type="component" value="Unassembled WGS sequence"/>
</dbReference>
<dbReference type="Proteomes" id="UP000309601">
    <property type="component" value="Unassembled WGS sequence"/>
</dbReference>
<dbReference type="EMBL" id="SPRO01000022">
    <property type="protein sequence ID" value="TIC29916.1"/>
    <property type="molecule type" value="Genomic_DNA"/>
</dbReference>
<evidence type="ECO:0000313" key="11">
    <source>
        <dbReference type="Proteomes" id="UP000310685"/>
    </source>
</evidence>
<sequence length="203" mass="23587">MSSSLMDVIYQYKCIKISKLSKLLNYNDEDKIKSEIDELNKKLDVINLTIKVFDDYCLLVNLIADDNIFNNYNQSELLFLKSILSAIINNDDYRISSNNSLNLQSTLTLSYKQEFLDKLVDTYWLKSDDEFYYLGIRSLIELNDLLVDLSDKDLYFSHFNHIIVTNGYHCSNCETAITKKQSTKLNLSICPSCKTDWKPVEIP</sequence>
<evidence type="ECO:0000313" key="2">
    <source>
        <dbReference type="EMBL" id="TIC01582.1"/>
    </source>
</evidence>
<evidence type="ECO:0000313" key="1">
    <source>
        <dbReference type="EMBL" id="TIB78114.1"/>
    </source>
</evidence>
<dbReference type="InterPro" id="IPR011513">
    <property type="entry name" value="Nse1"/>
</dbReference>
<evidence type="ECO:0000313" key="6">
    <source>
        <dbReference type="EMBL" id="TIC64910.1"/>
    </source>
</evidence>
<dbReference type="EMBL" id="SPRW01000029">
    <property type="protein sequence ID" value="TIC64295.1"/>
    <property type="molecule type" value="Genomic_DNA"/>
</dbReference>
<evidence type="ECO:0000313" key="5">
    <source>
        <dbReference type="EMBL" id="TIC64295.1"/>
    </source>
</evidence>
<dbReference type="GO" id="GO:0005634">
    <property type="term" value="C:nucleus"/>
    <property type="evidence" value="ECO:0007669"/>
    <property type="project" value="TreeGrafter"/>
</dbReference>
<dbReference type="GO" id="GO:0000724">
    <property type="term" value="P:double-strand break repair via homologous recombination"/>
    <property type="evidence" value="ECO:0007669"/>
    <property type="project" value="TreeGrafter"/>
</dbReference>
<dbReference type="OrthoDB" id="185455at2759"/>
<dbReference type="GO" id="GO:0030915">
    <property type="term" value="C:Smc5-Smc6 complex"/>
    <property type="evidence" value="ECO:0007669"/>
    <property type="project" value="InterPro"/>
</dbReference>
<dbReference type="GO" id="GO:0004842">
    <property type="term" value="F:ubiquitin-protein transferase activity"/>
    <property type="evidence" value="ECO:0007669"/>
    <property type="project" value="TreeGrafter"/>
</dbReference>
<dbReference type="Proteomes" id="UP000305362">
    <property type="component" value="Unassembled WGS sequence"/>
</dbReference>
<evidence type="ECO:0000313" key="3">
    <source>
        <dbReference type="EMBL" id="TIC29916.1"/>
    </source>
</evidence>
<protein>
    <submittedName>
        <fullName evidence="3">Uncharacterized protein</fullName>
    </submittedName>
</protein>
<evidence type="ECO:0000313" key="12">
    <source>
        <dbReference type="Proteomes" id="UP000310708"/>
    </source>
</evidence>
<dbReference type="AlphaFoldDB" id="A0A4T0LN86"/>
<reference evidence="7 8" key="1">
    <citation type="submission" date="2019-03" db="EMBL/GenBank/DDBJ databases">
        <title>Sequencing 25 genomes of Wallemia mellicola.</title>
        <authorList>
            <person name="Gostincar C."/>
        </authorList>
    </citation>
    <scope>NUCLEOTIDE SEQUENCE [LARGE SCALE GENOMIC DNA]</scope>
    <source>
        <strain evidence="2 9">EXF-1262</strain>
        <strain evidence="5 10">EXF-1274</strain>
        <strain evidence="4 7">EXF-1277</strain>
        <strain evidence="1 11">EXF-6152</strain>
        <strain evidence="6 12">EXF-757</strain>
        <strain evidence="3 8">EXF-8738</strain>
    </source>
</reference>
<comment type="caution">
    <text evidence="3">The sequence shown here is derived from an EMBL/GenBank/DDBJ whole genome shotgun (WGS) entry which is preliminary data.</text>
</comment>
<accession>A0A4T0LN86</accession>
<gene>
    <name evidence="6" type="ORF">E3Q01_02469</name>
    <name evidence="5" type="ORF">E3Q02_02677</name>
    <name evidence="4" type="ORF">E3Q03_03031</name>
    <name evidence="3" type="ORF">E3Q10_02343</name>
    <name evidence="2" type="ORF">E3Q17_01759</name>
    <name evidence="1" type="ORF">E3Q22_02759</name>
</gene>
<dbReference type="InterPro" id="IPR036388">
    <property type="entry name" value="WH-like_DNA-bd_sf"/>
</dbReference>
<proteinExistence type="predicted"/>
<dbReference type="Proteomes" id="UP000305647">
    <property type="component" value="Unassembled WGS sequence"/>
</dbReference>
<dbReference type="EMBL" id="SPRV01000036">
    <property type="protein sequence ID" value="TIC60779.1"/>
    <property type="molecule type" value="Genomic_DNA"/>
</dbReference>
<dbReference type="EMBL" id="SPRH01000016">
    <property type="protein sequence ID" value="TIC01582.1"/>
    <property type="molecule type" value="Genomic_DNA"/>
</dbReference>